<keyword evidence="2" id="KW-1185">Reference proteome</keyword>
<evidence type="ECO:0000313" key="1">
    <source>
        <dbReference type="EMBL" id="MDM4017010.1"/>
    </source>
</evidence>
<name>A0ABT7PKJ3_9BACT</name>
<comment type="caution">
    <text evidence="1">The sequence shown here is derived from an EMBL/GenBank/DDBJ whole genome shotgun (WGS) entry which is preliminary data.</text>
</comment>
<reference evidence="1 2" key="1">
    <citation type="submission" date="2023-06" db="EMBL/GenBank/DDBJ databases">
        <title>Roseiconus lacunae JC819 isolated from Gulf of Mannar region, Tamil Nadu.</title>
        <authorList>
            <person name="Pk S."/>
            <person name="Ch S."/>
            <person name="Ch V.R."/>
        </authorList>
    </citation>
    <scope>NUCLEOTIDE SEQUENCE [LARGE SCALE GENOMIC DNA]</scope>
    <source>
        <strain evidence="1 2">JC819</strain>
    </source>
</reference>
<protein>
    <submittedName>
        <fullName evidence="1">DUF1800 domain-containing protein</fullName>
    </submittedName>
</protein>
<dbReference type="EMBL" id="JASZZN010000011">
    <property type="protein sequence ID" value="MDM4017010.1"/>
    <property type="molecule type" value="Genomic_DNA"/>
</dbReference>
<dbReference type="Proteomes" id="UP001239462">
    <property type="component" value="Unassembled WGS sequence"/>
</dbReference>
<evidence type="ECO:0000313" key="2">
    <source>
        <dbReference type="Proteomes" id="UP001239462"/>
    </source>
</evidence>
<accession>A0ABT7PKJ3</accession>
<sequence length="457" mass="51178">MPTSSHVMIDPQWAWEPYTPSDDQPWDARTASHLLRRSGFAPNATRLQTAVQEGFSNTFVSVTELQGGTDRFDSEMDLLARAATASGSLDQLAAGWLYRMQATPSPLLEKMTLFWHGHFATSASKVQDASLMQQQNALLRQNALGHFRELLLGISRDPAMLIYLDSATNRKSHPNENYAREIMELFCLGEGNYTETDIREIARCFTGWEIKRKRFRFNRYQHDNGTKAFLGQSGDFGGEDAVRIIADQDAAAMFLCSKLVRFFVADELLLSPSVIEPLAEKMREDDLQIAPTVRRILGSNLFFSSHARASKIRSPVEYALDFLSAFEGSTDNYMVTKSISNLGQGLYHPPSVKGWDGGRAWINSSTLVGRANLVRQILDHKKSRFGKRSLEEYLAGHDVRRIDDLIDFVEPLLFATRLPTSARDRIHAIAKNNSTTGQSGLADALHLLGSLPEFQLS</sequence>
<dbReference type="InterPro" id="IPR014917">
    <property type="entry name" value="DUF1800"/>
</dbReference>
<organism evidence="1 2">
    <name type="scientific">Roseiconus lacunae</name>
    <dbReference type="NCBI Taxonomy" id="2605694"/>
    <lineage>
        <taxon>Bacteria</taxon>
        <taxon>Pseudomonadati</taxon>
        <taxon>Planctomycetota</taxon>
        <taxon>Planctomycetia</taxon>
        <taxon>Pirellulales</taxon>
        <taxon>Pirellulaceae</taxon>
        <taxon>Roseiconus</taxon>
    </lineage>
</organism>
<gene>
    <name evidence="1" type="ORF">QTN89_16295</name>
</gene>
<dbReference type="Pfam" id="PF08811">
    <property type="entry name" value="DUF1800"/>
    <property type="match status" value="1"/>
</dbReference>
<proteinExistence type="predicted"/>
<dbReference type="RefSeq" id="WP_289164550.1">
    <property type="nucleotide sequence ID" value="NZ_JASZZN010000011.1"/>
</dbReference>